<protein>
    <submittedName>
        <fullName evidence="3">Transcriptional regulator</fullName>
    </submittedName>
</protein>
<dbReference type="SMART" id="SM00530">
    <property type="entry name" value="HTH_XRE"/>
    <property type="match status" value="1"/>
</dbReference>
<keyword evidence="1" id="KW-1133">Transmembrane helix</keyword>
<name>A0A4P6F7G0_9MICO</name>
<dbReference type="PANTHER" id="PTHR37301:SF1">
    <property type="entry name" value="DNA-BINDING PROTEIN"/>
    <property type="match status" value="1"/>
</dbReference>
<sequence>MFLDDLPLHLRVLSATPGLVYAVTIALATVLVVRVLAAREMTLTELASRVGITLANLSILKNGRARAVRFSTLAAICRELGCQPGDVLTYADEPDHSPPEGRR</sequence>
<dbReference type="OrthoDB" id="9805309at2"/>
<keyword evidence="4" id="KW-1185">Reference proteome</keyword>
<dbReference type="AlphaFoldDB" id="A0A4P6F7G0"/>
<dbReference type="KEGG" id="xya:ET471_03700"/>
<dbReference type="GO" id="GO:0003677">
    <property type="term" value="F:DNA binding"/>
    <property type="evidence" value="ECO:0007669"/>
    <property type="project" value="InterPro"/>
</dbReference>
<proteinExistence type="predicted"/>
<evidence type="ECO:0000256" key="1">
    <source>
        <dbReference type="SAM" id="Phobius"/>
    </source>
</evidence>
<dbReference type="CDD" id="cd00093">
    <property type="entry name" value="HTH_XRE"/>
    <property type="match status" value="1"/>
</dbReference>
<dbReference type="SUPFAM" id="SSF47413">
    <property type="entry name" value="lambda repressor-like DNA-binding domains"/>
    <property type="match status" value="1"/>
</dbReference>
<feature type="transmembrane region" description="Helical" evidence="1">
    <location>
        <begin position="20"/>
        <end position="37"/>
    </location>
</feature>
<accession>A0A4P6F7G0</accession>
<dbReference type="Gene3D" id="1.10.260.40">
    <property type="entry name" value="lambda repressor-like DNA-binding domains"/>
    <property type="match status" value="1"/>
</dbReference>
<evidence type="ECO:0000259" key="2">
    <source>
        <dbReference type="PROSITE" id="PS50943"/>
    </source>
</evidence>
<dbReference type="PANTHER" id="PTHR37301">
    <property type="entry name" value="DNA-BINDING PROTEIN-RELATED"/>
    <property type="match status" value="1"/>
</dbReference>
<feature type="domain" description="HTH cro/C1-type" evidence="2">
    <location>
        <begin position="38"/>
        <end position="87"/>
    </location>
</feature>
<organism evidence="3 4">
    <name type="scientific">Xylanimonas protaetiae</name>
    <dbReference type="NCBI Taxonomy" id="2509457"/>
    <lineage>
        <taxon>Bacteria</taxon>
        <taxon>Bacillati</taxon>
        <taxon>Actinomycetota</taxon>
        <taxon>Actinomycetes</taxon>
        <taxon>Micrococcales</taxon>
        <taxon>Promicromonosporaceae</taxon>
        <taxon>Xylanimonas</taxon>
    </lineage>
</organism>
<dbReference type="Proteomes" id="UP000292118">
    <property type="component" value="Chromosome"/>
</dbReference>
<dbReference type="InterPro" id="IPR001387">
    <property type="entry name" value="Cro/C1-type_HTH"/>
</dbReference>
<gene>
    <name evidence="3" type="ORF">ET471_03700</name>
</gene>
<dbReference type="InterPro" id="IPR010982">
    <property type="entry name" value="Lambda_DNA-bd_dom_sf"/>
</dbReference>
<keyword evidence="1" id="KW-0812">Transmembrane</keyword>
<dbReference type="PROSITE" id="PS50943">
    <property type="entry name" value="HTH_CROC1"/>
    <property type="match status" value="1"/>
</dbReference>
<evidence type="ECO:0000313" key="4">
    <source>
        <dbReference type="Proteomes" id="UP000292118"/>
    </source>
</evidence>
<dbReference type="EMBL" id="CP035493">
    <property type="protein sequence ID" value="QAY71722.1"/>
    <property type="molecule type" value="Genomic_DNA"/>
</dbReference>
<dbReference type="Pfam" id="PF13443">
    <property type="entry name" value="HTH_26"/>
    <property type="match status" value="1"/>
</dbReference>
<keyword evidence="1" id="KW-0472">Membrane</keyword>
<reference evidence="3 4" key="1">
    <citation type="submission" date="2019-01" db="EMBL/GenBank/DDBJ databases">
        <title>Genome sequencing of strain FW10M-9.</title>
        <authorList>
            <person name="Heo J."/>
            <person name="Kim S.-J."/>
            <person name="Kim J.-S."/>
            <person name="Hong S.-B."/>
            <person name="Kwon S.-W."/>
        </authorList>
    </citation>
    <scope>NUCLEOTIDE SEQUENCE [LARGE SCALE GENOMIC DNA]</scope>
    <source>
        <strain evidence="3 4">FW10M-9</strain>
    </source>
</reference>
<evidence type="ECO:0000313" key="3">
    <source>
        <dbReference type="EMBL" id="QAY71722.1"/>
    </source>
</evidence>